<dbReference type="InterPro" id="IPR045090">
    <property type="entry name" value="Pept_M3A_M3B"/>
</dbReference>
<keyword evidence="11" id="KW-0496">Mitochondrion</keyword>
<dbReference type="PANTHER" id="PTHR11804">
    <property type="entry name" value="PROTEASE M3 THIMET OLIGOPEPTIDASE-RELATED"/>
    <property type="match status" value="1"/>
</dbReference>
<dbReference type="SUPFAM" id="SSF55486">
    <property type="entry name" value="Metalloproteases ('zincins'), catalytic domain"/>
    <property type="match status" value="1"/>
</dbReference>
<keyword evidence="8 13" id="KW-0862">Zinc</keyword>
<evidence type="ECO:0000256" key="11">
    <source>
        <dbReference type="ARBA" id="ARBA00023128"/>
    </source>
</evidence>
<keyword evidence="5 13" id="KW-0645">Protease</keyword>
<dbReference type="InterPro" id="IPR024077">
    <property type="entry name" value="Neurolysin/TOP_dom2"/>
</dbReference>
<dbReference type="GO" id="GO:0046872">
    <property type="term" value="F:metal ion binding"/>
    <property type="evidence" value="ECO:0007669"/>
    <property type="project" value="UniProtKB-UniRule"/>
</dbReference>
<organism evidence="15 16">
    <name type="scientific">Coemansia interrupta</name>
    <dbReference type="NCBI Taxonomy" id="1126814"/>
    <lineage>
        <taxon>Eukaryota</taxon>
        <taxon>Fungi</taxon>
        <taxon>Fungi incertae sedis</taxon>
        <taxon>Zoopagomycota</taxon>
        <taxon>Kickxellomycotina</taxon>
        <taxon>Kickxellomycetes</taxon>
        <taxon>Kickxellales</taxon>
        <taxon>Kickxellaceae</taxon>
        <taxon>Coemansia</taxon>
    </lineage>
</organism>
<evidence type="ECO:0000256" key="4">
    <source>
        <dbReference type="ARBA" id="ARBA00012441"/>
    </source>
</evidence>
<evidence type="ECO:0000256" key="2">
    <source>
        <dbReference type="ARBA" id="ARBA00004305"/>
    </source>
</evidence>
<dbReference type="Gene3D" id="1.10.1370.40">
    <property type="match status" value="1"/>
</dbReference>
<comment type="subcellular location">
    <subcellularLocation>
        <location evidence="2">Mitochondrion matrix</location>
    </subcellularLocation>
</comment>
<sequence>MRTVAGSVPYMRLASMLAGRQGRRTQGIFARRLQTVSTAARQSGAKAAHETSGEDERTLRDIFDLPTKTTLGSRWYHQGQPTGLLMESRFVSPKSFRKAGKQAVAEAEELVARMLQAQTDLEKQQVLKCLDQLSDALCRVMDVAELVRQVHPDSAWQTAADEVYAEMFDYMNGLNTHVGLYRKLVEVMDDPASSRMFSQVEREAALSFRRDFERSGIHLSDKAHEQFVRLSAGIHEQSRGFLRAQSLPLAKDQRIDVPLEHLRALPSYAAMDILQASQSHKHADGRTYVRLEPDDYTAHYILRDCEDEGTRELVYRAWQRGSSEAVQSLERLLRQRLELAHTVGYASFGDMMLEDKMARSPSHVDEFLRGLAAQASPQWTAVAQSLRDAKGSDVFPWDREHLIARQQMDCGALPSLMPYFSLGRVVLGLSRVFRSLYGVELRATVPQPGEIWHPEVRKLEAVDEHGRLLGVVYCDVFARSSKAHVGAAHFTSRCARRIDDDIRVSGSDAGHSSQTVVERDGRKYQLPVVVLICDFPAPSEGAPPLLTWSNVETIFHEMGHAMHSMLGQNGYHNVAGTRCPVDFVELPSILMEHFARSPSVLSLFASHYKTDAPLPPGLIRQQAELRRQSSALELHSQLFMSALDQRYHSARLGASGEGTMVTDGWSTRVLAEVHRDSMFTGPGPNPANSLLAYVRGTRWQSRFTHLIGYGASYYAYLFDRVLAGQIWSRVFAGDYPHSHPGHEPGVLNPLDRDAGERFKNEVLQWGGGRNPWLSLAAVLDNGRTPSSDIEAIAKGDRSSMRTVGSWQLPGI</sequence>
<dbReference type="GO" id="GO:0006518">
    <property type="term" value="P:peptide metabolic process"/>
    <property type="evidence" value="ECO:0007669"/>
    <property type="project" value="TreeGrafter"/>
</dbReference>
<evidence type="ECO:0000313" key="16">
    <source>
        <dbReference type="Proteomes" id="UP001140172"/>
    </source>
</evidence>
<evidence type="ECO:0000256" key="5">
    <source>
        <dbReference type="ARBA" id="ARBA00022670"/>
    </source>
</evidence>
<comment type="cofactor">
    <cofactor evidence="13">
        <name>Zn(2+)</name>
        <dbReference type="ChEBI" id="CHEBI:29105"/>
    </cofactor>
    <text evidence="13">Binds 1 zinc ion.</text>
</comment>
<keyword evidence="16" id="KW-1185">Reference proteome</keyword>
<dbReference type="OrthoDB" id="17530at2759"/>
<evidence type="ECO:0000256" key="6">
    <source>
        <dbReference type="ARBA" id="ARBA00022723"/>
    </source>
</evidence>
<dbReference type="PANTHER" id="PTHR11804:SF79">
    <property type="entry name" value="MITOCHONDRIAL INTERMEDIATE PEPTIDASE"/>
    <property type="match status" value="1"/>
</dbReference>
<dbReference type="EC" id="3.4.24.59" evidence="4"/>
<dbReference type="Proteomes" id="UP001140172">
    <property type="component" value="Unassembled WGS sequence"/>
</dbReference>
<comment type="function">
    <text evidence="12">Cleaves proteins, imported into the mitochondrion, to their mature size. While most mitochondrial precursor proteins are processed to the mature form in one step by mitochondrial processing peptidase (MPP), the sequential cleavage by MIP of an octapeptide after initial processing by MPP is a required step for a subgroup of nuclear-encoded precursor proteins destined for the matrix or the inner membrane.</text>
</comment>
<dbReference type="Gene3D" id="1.10.1370.10">
    <property type="entry name" value="Neurolysin, domain 3"/>
    <property type="match status" value="1"/>
</dbReference>
<reference evidence="15" key="1">
    <citation type="submission" date="2022-07" db="EMBL/GenBank/DDBJ databases">
        <title>Phylogenomic reconstructions and comparative analyses of Kickxellomycotina fungi.</title>
        <authorList>
            <person name="Reynolds N.K."/>
            <person name="Stajich J.E."/>
            <person name="Barry K."/>
            <person name="Grigoriev I.V."/>
            <person name="Crous P."/>
            <person name="Smith M.E."/>
        </authorList>
    </citation>
    <scope>NUCLEOTIDE SEQUENCE</scope>
    <source>
        <strain evidence="15">BCRC 34489</strain>
    </source>
</reference>
<evidence type="ECO:0000256" key="8">
    <source>
        <dbReference type="ARBA" id="ARBA00022833"/>
    </source>
</evidence>
<dbReference type="InterPro" id="IPR024079">
    <property type="entry name" value="MetalloPept_cat_dom_sf"/>
</dbReference>
<keyword evidence="9" id="KW-0809">Transit peptide</keyword>
<evidence type="ECO:0000256" key="7">
    <source>
        <dbReference type="ARBA" id="ARBA00022801"/>
    </source>
</evidence>
<dbReference type="EMBL" id="JANBUM010000062">
    <property type="protein sequence ID" value="KAJ2786433.1"/>
    <property type="molecule type" value="Genomic_DNA"/>
</dbReference>
<dbReference type="AlphaFoldDB" id="A0A9W8HL52"/>
<dbReference type="InterPro" id="IPR001567">
    <property type="entry name" value="Pept_M3A_M3B_dom"/>
</dbReference>
<evidence type="ECO:0000259" key="14">
    <source>
        <dbReference type="Pfam" id="PF01432"/>
    </source>
</evidence>
<accession>A0A9W8HL52</accession>
<protein>
    <recommendedName>
        <fullName evidence="4">mitochondrial intermediate peptidase</fullName>
        <ecNumber evidence="4">3.4.24.59</ecNumber>
    </recommendedName>
</protein>
<keyword evidence="7 13" id="KW-0378">Hydrolase</keyword>
<keyword evidence="10 13" id="KW-0482">Metalloprotease</keyword>
<name>A0A9W8HL52_9FUNG</name>
<dbReference type="Gene3D" id="3.40.390.10">
    <property type="entry name" value="Collagenase (Catalytic Domain)"/>
    <property type="match status" value="1"/>
</dbReference>
<evidence type="ECO:0000256" key="3">
    <source>
        <dbReference type="ARBA" id="ARBA00006040"/>
    </source>
</evidence>
<dbReference type="Pfam" id="PF01432">
    <property type="entry name" value="Peptidase_M3"/>
    <property type="match status" value="1"/>
</dbReference>
<dbReference type="InterPro" id="IPR033851">
    <property type="entry name" value="M3A_MIP"/>
</dbReference>
<evidence type="ECO:0000256" key="10">
    <source>
        <dbReference type="ARBA" id="ARBA00023049"/>
    </source>
</evidence>
<evidence type="ECO:0000256" key="12">
    <source>
        <dbReference type="ARBA" id="ARBA00025208"/>
    </source>
</evidence>
<evidence type="ECO:0000256" key="9">
    <source>
        <dbReference type="ARBA" id="ARBA00022946"/>
    </source>
</evidence>
<dbReference type="CDD" id="cd06457">
    <property type="entry name" value="M3A_MIP"/>
    <property type="match status" value="1"/>
</dbReference>
<comment type="caution">
    <text evidence="15">The sequence shown here is derived from an EMBL/GenBank/DDBJ whole genome shotgun (WGS) entry which is preliminary data.</text>
</comment>
<proteinExistence type="inferred from homology"/>
<evidence type="ECO:0000256" key="13">
    <source>
        <dbReference type="RuleBase" id="RU003435"/>
    </source>
</evidence>
<dbReference type="GO" id="GO:0006627">
    <property type="term" value="P:protein processing involved in protein targeting to mitochondrion"/>
    <property type="evidence" value="ECO:0007669"/>
    <property type="project" value="TreeGrafter"/>
</dbReference>
<dbReference type="GO" id="GO:0004222">
    <property type="term" value="F:metalloendopeptidase activity"/>
    <property type="evidence" value="ECO:0007669"/>
    <property type="project" value="UniProtKB-EC"/>
</dbReference>
<dbReference type="FunFam" id="3.40.390.10:FF:000055">
    <property type="entry name" value="Related to mitochondrial intermediate peptidase"/>
    <property type="match status" value="1"/>
</dbReference>
<dbReference type="GO" id="GO:0005759">
    <property type="term" value="C:mitochondrial matrix"/>
    <property type="evidence" value="ECO:0007669"/>
    <property type="project" value="UniProtKB-SubCell"/>
</dbReference>
<feature type="domain" description="Peptidase M3A/M3B catalytic" evidence="14">
    <location>
        <begin position="302"/>
        <end position="780"/>
    </location>
</feature>
<evidence type="ECO:0000256" key="1">
    <source>
        <dbReference type="ARBA" id="ARBA00000436"/>
    </source>
</evidence>
<keyword evidence="6 13" id="KW-0479">Metal-binding</keyword>
<comment type="catalytic activity">
    <reaction evidence="1">
        <text>Release of an N-terminal octapeptide as second stage of processing of some proteins imported into the mitochondrion.</text>
        <dbReference type="EC" id="3.4.24.59"/>
    </reaction>
</comment>
<gene>
    <name evidence="15" type="primary">OCT1</name>
    <name evidence="15" type="ORF">GGI15_001523</name>
</gene>
<comment type="similarity">
    <text evidence="3 13">Belongs to the peptidase M3 family.</text>
</comment>
<evidence type="ECO:0000313" key="15">
    <source>
        <dbReference type="EMBL" id="KAJ2786433.1"/>
    </source>
</evidence>